<name>A0A8J3ABA4_9BACI</name>
<dbReference type="RefSeq" id="WP_088002546.1">
    <property type="nucleotide sequence ID" value="NZ_BMHB01000001.1"/>
</dbReference>
<evidence type="ECO:0000313" key="2">
    <source>
        <dbReference type="EMBL" id="GGI09975.1"/>
    </source>
</evidence>
<gene>
    <name evidence="2" type="ORF">GCM10007380_00470</name>
</gene>
<proteinExistence type="predicted"/>
<dbReference type="OrthoDB" id="3169575at2"/>
<sequence length="538" mass="60534">MASSFKITKYITFIILTVIYYFIMQYFNLLPHDTTISFIGFGLMSIIPFAALAVMLFTDFKNFTAQVSVIGAVLITILLFIVIIVLNSRLGDASVYRNMIGQVDKKEFVKDMKVADLDQIPIVDHSLALNMADKKLGEVPSLGSQSDINRLTLQEVNGVMYYVGPLEHTGFFKYYKNKIGTKGYLMVNASNPDDVKLVTNLDGKKIHLRYLDSAYFGDDLMRYAFRHNKNTGLKDYTFEIDDNGKPYWVISKFDYHKIGGAEEISGVMVIDVQTGNTKEYSLKNAPSWIERMYPADTAVEHFDDWGTLIHGYFNWSDRDKIATTEGIKAITNNGKMYYYTGVSSVGRDESLSGFTLIDTRTGHTTIYKISGATEKAGMTSAEGKVQQFRYNATYPTLINIQNEPTYFMALKDKKGLIKMYSMVNVRNYNIVGTGNTLQSTLNNYIEGLAMKGSSANLKDSDMYQEIEGKVSRIGLTLKQGESIYDLMLEKDGRIFSVSTEISREIALTKIGDPVKISFIKVGDTSYILAKTFDNKAIQ</sequence>
<evidence type="ECO:0000313" key="3">
    <source>
        <dbReference type="Proteomes" id="UP000626244"/>
    </source>
</evidence>
<accession>A0A8J3ABA4</accession>
<feature type="transmembrane region" description="Helical" evidence="1">
    <location>
        <begin position="7"/>
        <end position="24"/>
    </location>
</feature>
<dbReference type="Proteomes" id="UP000626244">
    <property type="component" value="Unassembled WGS sequence"/>
</dbReference>
<organism evidence="2 3">
    <name type="scientific">Gottfriedia solisilvae</name>
    <dbReference type="NCBI Taxonomy" id="1516104"/>
    <lineage>
        <taxon>Bacteria</taxon>
        <taxon>Bacillati</taxon>
        <taxon>Bacillota</taxon>
        <taxon>Bacilli</taxon>
        <taxon>Bacillales</taxon>
        <taxon>Bacillaceae</taxon>
        <taxon>Gottfriedia</taxon>
    </lineage>
</organism>
<evidence type="ECO:0000256" key="1">
    <source>
        <dbReference type="SAM" id="Phobius"/>
    </source>
</evidence>
<reference evidence="3" key="1">
    <citation type="journal article" date="2019" name="Int. J. Syst. Evol. Microbiol.">
        <title>The Global Catalogue of Microorganisms (GCM) 10K type strain sequencing project: providing services to taxonomists for standard genome sequencing and annotation.</title>
        <authorList>
            <consortium name="The Broad Institute Genomics Platform"/>
            <consortium name="The Broad Institute Genome Sequencing Center for Infectious Disease"/>
            <person name="Wu L."/>
            <person name="Ma J."/>
        </authorList>
    </citation>
    <scope>NUCLEOTIDE SEQUENCE [LARGE SCALE GENOMIC DNA]</scope>
    <source>
        <strain evidence="3">CGMCC 1.14993</strain>
    </source>
</reference>
<keyword evidence="1" id="KW-0472">Membrane</keyword>
<dbReference type="EMBL" id="BMHB01000001">
    <property type="protein sequence ID" value="GGI09975.1"/>
    <property type="molecule type" value="Genomic_DNA"/>
</dbReference>
<dbReference type="AlphaFoldDB" id="A0A8J3ABA4"/>
<keyword evidence="3" id="KW-1185">Reference proteome</keyword>
<evidence type="ECO:0008006" key="4">
    <source>
        <dbReference type="Google" id="ProtNLM"/>
    </source>
</evidence>
<keyword evidence="1" id="KW-1133">Transmembrane helix</keyword>
<keyword evidence="1" id="KW-0812">Transmembrane</keyword>
<feature type="transmembrane region" description="Helical" evidence="1">
    <location>
        <begin position="69"/>
        <end position="90"/>
    </location>
</feature>
<comment type="caution">
    <text evidence="2">The sequence shown here is derived from an EMBL/GenBank/DDBJ whole genome shotgun (WGS) entry which is preliminary data.</text>
</comment>
<protein>
    <recommendedName>
        <fullName evidence="4">Cell shape-determining protein</fullName>
    </recommendedName>
</protein>
<feature type="transmembrane region" description="Helical" evidence="1">
    <location>
        <begin position="36"/>
        <end position="57"/>
    </location>
</feature>